<keyword evidence="5" id="KW-0812">Transmembrane</keyword>
<dbReference type="GO" id="GO:0005201">
    <property type="term" value="F:extracellular matrix structural constituent"/>
    <property type="evidence" value="ECO:0007669"/>
    <property type="project" value="TreeGrafter"/>
</dbReference>
<keyword evidence="4" id="KW-0325">Glycoprotein</keyword>
<dbReference type="InParanoid" id="A0A672REL8"/>
<sequence length="212" mass="24773">KLKEEIRKLNNRLLIGEWKVMHLHNHRHFKLVPNLELSLEHKKTNLTHPTKFWRLIVRSGFYRIKPKLSLEPFLVFCDLEDGGGWTVIQKWTNGKKVNGFGHFQSRKDEFWLGSDHIHALLSDGENVMKIELMDWKGERSYAMYDNFRVSDEKAALRNIQWSGRRCLLFCTLNTVSYVTCCLGLWYSLRRTATKVRPSSYMDNLGSGGGPTE</sequence>
<dbReference type="InterPro" id="IPR014716">
    <property type="entry name" value="Fibrinogen_a/b/g_C_1"/>
</dbReference>
<dbReference type="Pfam" id="PF00147">
    <property type="entry name" value="Fibrinogen_C"/>
    <property type="match status" value="1"/>
</dbReference>
<comment type="subcellular location">
    <subcellularLocation>
        <location evidence="1">Secreted</location>
    </subcellularLocation>
</comment>
<dbReference type="InterPro" id="IPR002181">
    <property type="entry name" value="Fibrinogen_a/b/g_C_dom"/>
</dbReference>
<dbReference type="InterPro" id="IPR037579">
    <property type="entry name" value="FIB_ANG-like"/>
</dbReference>
<keyword evidence="2" id="KW-0964">Secreted</keyword>
<dbReference type="PANTHER" id="PTHR47221:SF5">
    <property type="entry name" value="FIBRINOGEN C-TERMINAL DOMAIN-CONTAINING PROTEIN"/>
    <property type="match status" value="1"/>
</dbReference>
<dbReference type="GO" id="GO:0034116">
    <property type="term" value="P:positive regulation of heterotypic cell-cell adhesion"/>
    <property type="evidence" value="ECO:0007669"/>
    <property type="project" value="TreeGrafter"/>
</dbReference>
<dbReference type="AlphaFoldDB" id="A0A672REL8"/>
<dbReference type="GO" id="GO:0005577">
    <property type="term" value="C:fibrinogen complex"/>
    <property type="evidence" value="ECO:0007669"/>
    <property type="project" value="TreeGrafter"/>
</dbReference>
<dbReference type="PANTHER" id="PTHR47221">
    <property type="entry name" value="FIBRINOGEN ALPHA CHAIN"/>
    <property type="match status" value="1"/>
</dbReference>
<dbReference type="PROSITE" id="PS51406">
    <property type="entry name" value="FIBRINOGEN_C_2"/>
    <property type="match status" value="1"/>
</dbReference>
<dbReference type="Proteomes" id="UP000472262">
    <property type="component" value="Unassembled WGS sequence"/>
</dbReference>
<keyword evidence="5" id="KW-1133">Transmembrane helix</keyword>
<keyword evidence="3" id="KW-1015">Disulfide bond</keyword>
<proteinExistence type="predicted"/>
<dbReference type="GO" id="GO:0042730">
    <property type="term" value="P:fibrinolysis"/>
    <property type="evidence" value="ECO:0007669"/>
    <property type="project" value="TreeGrafter"/>
</dbReference>
<dbReference type="SMART" id="SM00186">
    <property type="entry name" value="FBG"/>
    <property type="match status" value="1"/>
</dbReference>
<organism evidence="7 8">
    <name type="scientific">Sinocyclocheilus grahami</name>
    <name type="common">Dianchi golden-line fish</name>
    <name type="synonym">Barbus grahami</name>
    <dbReference type="NCBI Taxonomy" id="75366"/>
    <lineage>
        <taxon>Eukaryota</taxon>
        <taxon>Metazoa</taxon>
        <taxon>Chordata</taxon>
        <taxon>Craniata</taxon>
        <taxon>Vertebrata</taxon>
        <taxon>Euteleostomi</taxon>
        <taxon>Actinopterygii</taxon>
        <taxon>Neopterygii</taxon>
        <taxon>Teleostei</taxon>
        <taxon>Ostariophysi</taxon>
        <taxon>Cypriniformes</taxon>
        <taxon>Cyprinidae</taxon>
        <taxon>Cyprininae</taxon>
        <taxon>Sinocyclocheilus</taxon>
    </lineage>
</organism>
<name>A0A672REL8_SINGR</name>
<dbReference type="Ensembl" id="ENSSGRT00000093245.1">
    <property type="protein sequence ID" value="ENSSGRP00000087603.1"/>
    <property type="gene ID" value="ENSSGRG00000043996.1"/>
</dbReference>
<evidence type="ECO:0000313" key="7">
    <source>
        <dbReference type="Ensembl" id="ENSSGRP00000087603.1"/>
    </source>
</evidence>
<dbReference type="SUPFAM" id="SSF56496">
    <property type="entry name" value="Fibrinogen C-terminal domain-like"/>
    <property type="match status" value="1"/>
</dbReference>
<evidence type="ECO:0000256" key="4">
    <source>
        <dbReference type="ARBA" id="ARBA00023180"/>
    </source>
</evidence>
<reference evidence="7" key="1">
    <citation type="submission" date="2025-08" db="UniProtKB">
        <authorList>
            <consortium name="Ensembl"/>
        </authorList>
    </citation>
    <scope>IDENTIFICATION</scope>
</reference>
<evidence type="ECO:0000256" key="3">
    <source>
        <dbReference type="ARBA" id="ARBA00023157"/>
    </source>
</evidence>
<evidence type="ECO:0000313" key="8">
    <source>
        <dbReference type="Proteomes" id="UP000472262"/>
    </source>
</evidence>
<feature type="domain" description="Fibrinogen C-terminal" evidence="6">
    <location>
        <begin position="30"/>
        <end position="153"/>
    </location>
</feature>
<dbReference type="Gene3D" id="3.90.215.10">
    <property type="entry name" value="Gamma Fibrinogen, chain A, domain 1"/>
    <property type="match status" value="1"/>
</dbReference>
<evidence type="ECO:0000256" key="2">
    <source>
        <dbReference type="ARBA" id="ARBA00022525"/>
    </source>
</evidence>
<evidence type="ECO:0000256" key="1">
    <source>
        <dbReference type="ARBA" id="ARBA00004613"/>
    </source>
</evidence>
<keyword evidence="8" id="KW-1185">Reference proteome</keyword>
<dbReference type="GO" id="GO:0030674">
    <property type="term" value="F:protein-macromolecule adaptor activity"/>
    <property type="evidence" value="ECO:0007669"/>
    <property type="project" value="TreeGrafter"/>
</dbReference>
<feature type="transmembrane region" description="Helical" evidence="5">
    <location>
        <begin position="166"/>
        <end position="188"/>
    </location>
</feature>
<protein>
    <submittedName>
        <fullName evidence="7">Si:ch211-287a12.9</fullName>
    </submittedName>
</protein>
<reference evidence="7" key="2">
    <citation type="submission" date="2025-09" db="UniProtKB">
        <authorList>
            <consortium name="Ensembl"/>
        </authorList>
    </citation>
    <scope>IDENTIFICATION</scope>
</reference>
<evidence type="ECO:0000256" key="5">
    <source>
        <dbReference type="SAM" id="Phobius"/>
    </source>
</evidence>
<dbReference type="InterPro" id="IPR036056">
    <property type="entry name" value="Fibrinogen-like_C"/>
</dbReference>
<keyword evidence="5" id="KW-0472">Membrane</keyword>
<dbReference type="GO" id="GO:0070527">
    <property type="term" value="P:platelet aggregation"/>
    <property type="evidence" value="ECO:0007669"/>
    <property type="project" value="TreeGrafter"/>
</dbReference>
<accession>A0A672REL8</accession>
<evidence type="ECO:0000259" key="6">
    <source>
        <dbReference type="PROSITE" id="PS51406"/>
    </source>
</evidence>
<dbReference type="GO" id="GO:0072377">
    <property type="term" value="P:blood coagulation, common pathway"/>
    <property type="evidence" value="ECO:0007669"/>
    <property type="project" value="TreeGrafter"/>
</dbReference>
<dbReference type="OMA" id="EXCHSAN"/>